<evidence type="ECO:0000256" key="3">
    <source>
        <dbReference type="ARBA" id="ARBA00012737"/>
    </source>
</evidence>
<accession>A0A4U1BZJ4</accession>
<dbReference type="InterPro" id="IPR033738">
    <property type="entry name" value="AsnB_N"/>
</dbReference>
<keyword evidence="5 9" id="KW-0067">ATP-binding</keyword>
<keyword evidence="8" id="KW-0028">Amino-acid biosynthesis</keyword>
<proteinExistence type="inferred from homology"/>
<dbReference type="GO" id="GO:0006529">
    <property type="term" value="P:asparagine biosynthetic process"/>
    <property type="evidence" value="ECO:0007669"/>
    <property type="project" value="UniProtKB-KW"/>
</dbReference>
<keyword evidence="6 8" id="KW-0315">Glutamine amidotransferase</keyword>
<evidence type="ECO:0000256" key="8">
    <source>
        <dbReference type="PIRSR" id="PIRSR001589-1"/>
    </source>
</evidence>
<evidence type="ECO:0000256" key="4">
    <source>
        <dbReference type="ARBA" id="ARBA00022741"/>
    </source>
</evidence>
<sequence length="593" mass="67750">MCRIAGIIDSNRNLDQIQADVKSMCDALAHGGPDDEGLTAINELTVFGHRRLAIIDLSSAGHQPMMNGNLTLTYNGEIYNYKELKEELLKLNFTFKTNTDTEVILIGFKAWGTTLFAKLRGMFAFALNDSEEKKTYLVRDEMGIKPLYYSCRPKLLIFSSEVKAFNNTSYTFEENPDWKVYFLAFGHIPQPFTTLKNVFALPGGSYLVWNHNTHQFQINSYLPITGEIKINTQAAATHQVAEKLKNSVSNHLIADASIGVFLSGGIDSSIITLLANEEVKTNLNTLSINFVEEKFSEEKYQKIITNQTSGKHTAYRVTEKDFQLNFDEMLAAMDQPTNDGINSWFVTKYAKENGLKAVLSGIGADEIFGGYPSFKRMNLVQNLKKLPKLLLKISAKLPSEKLKRIYYLSYQNPIGEYLFLRGFFTPKAISKILQIPKIEIDDLLESFPVEKNIDHLVGQERAAWFETNLFMKNQLLKDTDFMSMSHGIEVRIPFLDQHFIAAVAQIKKELLFNKTPKSLLIHSFKNILPEAIYNRPKMGFTFPLQQWFLNKEEIVNEDLYSNLYVKALINKFKTGNIHWSKIFALYQINKYNK</sequence>
<comment type="similarity">
    <text evidence="2">Belongs to the asparagine synthetase family.</text>
</comment>
<dbReference type="InterPro" id="IPR001962">
    <property type="entry name" value="Asn_synthase"/>
</dbReference>
<feature type="binding site" evidence="9">
    <location>
        <position position="100"/>
    </location>
    <ligand>
        <name>L-glutamine</name>
        <dbReference type="ChEBI" id="CHEBI:58359"/>
    </ligand>
</feature>
<dbReference type="SUPFAM" id="SSF56235">
    <property type="entry name" value="N-terminal nucleophile aminohydrolases (Ntn hydrolases)"/>
    <property type="match status" value="1"/>
</dbReference>
<protein>
    <recommendedName>
        <fullName evidence="3">asparagine synthase (glutamine-hydrolyzing)</fullName>
        <ecNumber evidence="3">6.3.5.4</ecNumber>
    </recommendedName>
</protein>
<dbReference type="NCBIfam" id="TIGR01536">
    <property type="entry name" value="asn_synth_AEB"/>
    <property type="match status" value="1"/>
</dbReference>
<comment type="caution">
    <text evidence="11">The sequence shown here is derived from an EMBL/GenBank/DDBJ whole genome shotgun (WGS) entry which is preliminary data.</text>
</comment>
<reference evidence="11 12" key="1">
    <citation type="submission" date="2019-04" db="EMBL/GenBank/DDBJ databases">
        <title>Pedobacter sp. AR-2-6 sp. nov., isolated from Arctic soil.</title>
        <authorList>
            <person name="Dahal R.H."/>
            <person name="Kim D.-U."/>
        </authorList>
    </citation>
    <scope>NUCLEOTIDE SEQUENCE [LARGE SCALE GENOMIC DNA]</scope>
    <source>
        <strain evidence="11 12">AR-2-6</strain>
    </source>
</reference>
<evidence type="ECO:0000256" key="6">
    <source>
        <dbReference type="ARBA" id="ARBA00022962"/>
    </source>
</evidence>
<dbReference type="InterPro" id="IPR017932">
    <property type="entry name" value="GATase_2_dom"/>
</dbReference>
<dbReference type="Gene3D" id="3.60.20.10">
    <property type="entry name" value="Glutamine Phosphoribosylpyrophosphate, subunit 1, domain 1"/>
    <property type="match status" value="1"/>
</dbReference>
<keyword evidence="4 9" id="KW-0547">Nucleotide-binding</keyword>
<dbReference type="GO" id="GO:0005524">
    <property type="term" value="F:ATP binding"/>
    <property type="evidence" value="ECO:0007669"/>
    <property type="project" value="UniProtKB-KW"/>
</dbReference>
<evidence type="ECO:0000256" key="9">
    <source>
        <dbReference type="PIRSR" id="PIRSR001589-2"/>
    </source>
</evidence>
<evidence type="ECO:0000256" key="1">
    <source>
        <dbReference type="ARBA" id="ARBA00005187"/>
    </source>
</evidence>
<dbReference type="OrthoDB" id="9763290at2"/>
<dbReference type="InterPro" id="IPR006426">
    <property type="entry name" value="Asn_synth_AEB"/>
</dbReference>
<dbReference type="Pfam" id="PF00733">
    <property type="entry name" value="Asn_synthase"/>
    <property type="match status" value="1"/>
</dbReference>
<evidence type="ECO:0000256" key="7">
    <source>
        <dbReference type="ARBA" id="ARBA00048741"/>
    </source>
</evidence>
<dbReference type="PIRSF" id="PIRSF001589">
    <property type="entry name" value="Asn_synthetase_glu-h"/>
    <property type="match status" value="1"/>
</dbReference>
<dbReference type="InterPro" id="IPR051786">
    <property type="entry name" value="ASN_synthetase/amidase"/>
</dbReference>
<dbReference type="Pfam" id="PF13537">
    <property type="entry name" value="GATase_7"/>
    <property type="match status" value="1"/>
</dbReference>
<organism evidence="11 12">
    <name type="scientific">Pedobacter cryotolerans</name>
    <dbReference type="NCBI Taxonomy" id="2571270"/>
    <lineage>
        <taxon>Bacteria</taxon>
        <taxon>Pseudomonadati</taxon>
        <taxon>Bacteroidota</taxon>
        <taxon>Sphingobacteriia</taxon>
        <taxon>Sphingobacteriales</taxon>
        <taxon>Sphingobacteriaceae</taxon>
        <taxon>Pedobacter</taxon>
    </lineage>
</organism>
<dbReference type="PANTHER" id="PTHR43284:SF1">
    <property type="entry name" value="ASPARAGINE SYNTHETASE"/>
    <property type="match status" value="1"/>
</dbReference>
<feature type="binding site" evidence="9">
    <location>
        <position position="288"/>
    </location>
    <ligand>
        <name>ATP</name>
        <dbReference type="ChEBI" id="CHEBI:30616"/>
    </ligand>
</feature>
<feature type="active site" description="For GATase activity" evidence="8">
    <location>
        <position position="2"/>
    </location>
</feature>
<dbReference type="Gene3D" id="3.40.50.620">
    <property type="entry name" value="HUPs"/>
    <property type="match status" value="2"/>
</dbReference>
<dbReference type="InterPro" id="IPR014729">
    <property type="entry name" value="Rossmann-like_a/b/a_fold"/>
</dbReference>
<dbReference type="CDD" id="cd01991">
    <property type="entry name" value="Asn_synthase_B_C"/>
    <property type="match status" value="1"/>
</dbReference>
<dbReference type="EMBL" id="SWBO01000009">
    <property type="protein sequence ID" value="TKB98242.1"/>
    <property type="molecule type" value="Genomic_DNA"/>
</dbReference>
<dbReference type="RefSeq" id="WP_136877847.1">
    <property type="nucleotide sequence ID" value="NZ_SWBO01000009.1"/>
</dbReference>
<dbReference type="EC" id="6.3.5.4" evidence="3"/>
<evidence type="ECO:0000313" key="11">
    <source>
        <dbReference type="EMBL" id="TKB98242.1"/>
    </source>
</evidence>
<dbReference type="GO" id="GO:0004066">
    <property type="term" value="F:asparagine synthase (glutamine-hydrolyzing) activity"/>
    <property type="evidence" value="ECO:0007669"/>
    <property type="project" value="UniProtKB-EC"/>
</dbReference>
<dbReference type="PANTHER" id="PTHR43284">
    <property type="entry name" value="ASPARAGINE SYNTHETASE (GLUTAMINE-HYDROLYZING)"/>
    <property type="match status" value="1"/>
</dbReference>
<gene>
    <name evidence="11" type="primary">asnB</name>
    <name evidence="11" type="ORF">FA045_14775</name>
</gene>
<dbReference type="GO" id="GO:0005829">
    <property type="term" value="C:cytosol"/>
    <property type="evidence" value="ECO:0007669"/>
    <property type="project" value="TreeGrafter"/>
</dbReference>
<dbReference type="PROSITE" id="PS51278">
    <property type="entry name" value="GATASE_TYPE_2"/>
    <property type="match status" value="1"/>
</dbReference>
<feature type="domain" description="Glutamine amidotransferase type-2" evidence="10">
    <location>
        <begin position="2"/>
        <end position="212"/>
    </location>
</feature>
<dbReference type="InterPro" id="IPR029055">
    <property type="entry name" value="Ntn_hydrolases_N"/>
</dbReference>
<comment type="catalytic activity">
    <reaction evidence="7">
        <text>L-aspartate + L-glutamine + ATP + H2O = L-asparagine + L-glutamate + AMP + diphosphate + H(+)</text>
        <dbReference type="Rhea" id="RHEA:12228"/>
        <dbReference type="ChEBI" id="CHEBI:15377"/>
        <dbReference type="ChEBI" id="CHEBI:15378"/>
        <dbReference type="ChEBI" id="CHEBI:29985"/>
        <dbReference type="ChEBI" id="CHEBI:29991"/>
        <dbReference type="ChEBI" id="CHEBI:30616"/>
        <dbReference type="ChEBI" id="CHEBI:33019"/>
        <dbReference type="ChEBI" id="CHEBI:58048"/>
        <dbReference type="ChEBI" id="CHEBI:58359"/>
        <dbReference type="ChEBI" id="CHEBI:456215"/>
        <dbReference type="EC" id="6.3.5.4"/>
    </reaction>
</comment>
<comment type="pathway">
    <text evidence="1">Amino-acid biosynthesis; L-asparagine biosynthesis; L-asparagine from L-aspartate (L-Gln route): step 1/1.</text>
</comment>
<evidence type="ECO:0000256" key="2">
    <source>
        <dbReference type="ARBA" id="ARBA00005752"/>
    </source>
</evidence>
<dbReference type="AlphaFoldDB" id="A0A4U1BZJ4"/>
<dbReference type="SUPFAM" id="SSF52402">
    <property type="entry name" value="Adenine nucleotide alpha hydrolases-like"/>
    <property type="match status" value="1"/>
</dbReference>
<keyword evidence="11" id="KW-0436">Ligase</keyword>
<keyword evidence="12" id="KW-1185">Reference proteome</keyword>
<evidence type="ECO:0000256" key="5">
    <source>
        <dbReference type="ARBA" id="ARBA00022840"/>
    </source>
</evidence>
<name>A0A4U1BZJ4_9SPHI</name>
<feature type="binding site" evidence="9">
    <location>
        <begin position="360"/>
        <end position="361"/>
    </location>
    <ligand>
        <name>ATP</name>
        <dbReference type="ChEBI" id="CHEBI:30616"/>
    </ligand>
</feature>
<dbReference type="CDD" id="cd00712">
    <property type="entry name" value="AsnB"/>
    <property type="match status" value="1"/>
</dbReference>
<evidence type="ECO:0000313" key="12">
    <source>
        <dbReference type="Proteomes" id="UP000310477"/>
    </source>
</evidence>
<keyword evidence="8" id="KW-0061">Asparagine biosynthesis</keyword>
<evidence type="ECO:0000259" key="10">
    <source>
        <dbReference type="PROSITE" id="PS51278"/>
    </source>
</evidence>
<dbReference type="Proteomes" id="UP000310477">
    <property type="component" value="Unassembled WGS sequence"/>
</dbReference>